<dbReference type="Gene3D" id="3.30.1330.40">
    <property type="entry name" value="RutC-like"/>
    <property type="match status" value="1"/>
</dbReference>
<evidence type="ECO:0000313" key="3">
    <source>
        <dbReference type="EMBL" id="TDY37358.1"/>
    </source>
</evidence>
<organism evidence="3 4">
    <name type="scientific">Paraburkholderia rhizosphaerae</name>
    <dbReference type="NCBI Taxonomy" id="480658"/>
    <lineage>
        <taxon>Bacteria</taxon>
        <taxon>Pseudomonadati</taxon>
        <taxon>Pseudomonadota</taxon>
        <taxon>Betaproteobacteria</taxon>
        <taxon>Burkholderiales</taxon>
        <taxon>Burkholderiaceae</taxon>
        <taxon>Paraburkholderia</taxon>
    </lineage>
</organism>
<dbReference type="AlphaFoldDB" id="A0A4R8L5Q8"/>
<comment type="caution">
    <text evidence="3">The sequence shown here is derived from an EMBL/GenBank/DDBJ whole genome shotgun (WGS) entry which is preliminary data.</text>
</comment>
<comment type="similarity">
    <text evidence="1">Belongs to the RutC family.</text>
</comment>
<dbReference type="GO" id="GO:0005829">
    <property type="term" value="C:cytosol"/>
    <property type="evidence" value="ECO:0007669"/>
    <property type="project" value="TreeGrafter"/>
</dbReference>
<dbReference type="InterPro" id="IPR006175">
    <property type="entry name" value="YjgF/YER057c/UK114"/>
</dbReference>
<keyword evidence="4" id="KW-1185">Reference proteome</keyword>
<protein>
    <submittedName>
        <fullName evidence="3">Reactive intermediate/imine deaminase</fullName>
    </submittedName>
</protein>
<dbReference type="EMBL" id="SORE01000038">
    <property type="protein sequence ID" value="TDY37358.1"/>
    <property type="molecule type" value="Genomic_DNA"/>
</dbReference>
<name>A0A4R8L5Q8_9BURK</name>
<dbReference type="InterPro" id="IPR035959">
    <property type="entry name" value="RutC-like_sf"/>
</dbReference>
<feature type="compositionally biased region" description="Basic and acidic residues" evidence="2">
    <location>
        <begin position="1"/>
        <end position="12"/>
    </location>
</feature>
<dbReference type="RefSeq" id="WP_134197106.1">
    <property type="nucleotide sequence ID" value="NZ_JBHLUW010000020.1"/>
</dbReference>
<reference evidence="3 4" key="1">
    <citation type="submission" date="2019-03" db="EMBL/GenBank/DDBJ databases">
        <title>Genomic Encyclopedia of Type Strains, Phase III (KMG-III): the genomes of soil and plant-associated and newly described type strains.</title>
        <authorList>
            <person name="Whitman W."/>
        </authorList>
    </citation>
    <scope>NUCLEOTIDE SEQUENCE [LARGE SCALE GENOMIC DNA]</scope>
    <source>
        <strain evidence="3 4">LMG 29544</strain>
    </source>
</reference>
<dbReference type="PANTHER" id="PTHR11803">
    <property type="entry name" value="2-IMINOBUTANOATE/2-IMINOPROPANOATE DEAMINASE RIDA"/>
    <property type="match status" value="1"/>
</dbReference>
<gene>
    <name evidence="3" type="ORF">BX592_1381</name>
</gene>
<feature type="region of interest" description="Disordered" evidence="2">
    <location>
        <begin position="1"/>
        <end position="22"/>
    </location>
</feature>
<sequence length="133" mass="14206">MAGENHSLEPHHPSTPGLATPGGHYSHVTVANGFVFVSGQLPITAAGTRLTDRPFAEQAQQVLDNVEHALLSAGSGIDRLVQVRVYVDDIVNWPEFNSLYSRWAGSACPSRAVVPTGPLHFGLKVEVEVVAVL</sequence>
<dbReference type="Proteomes" id="UP000295509">
    <property type="component" value="Unassembled WGS sequence"/>
</dbReference>
<accession>A0A4R8L5Q8</accession>
<dbReference type="OrthoDB" id="9803101at2"/>
<evidence type="ECO:0000256" key="2">
    <source>
        <dbReference type="SAM" id="MobiDB-lite"/>
    </source>
</evidence>
<evidence type="ECO:0000256" key="1">
    <source>
        <dbReference type="ARBA" id="ARBA00010552"/>
    </source>
</evidence>
<dbReference type="Pfam" id="PF01042">
    <property type="entry name" value="Ribonuc_L-PSP"/>
    <property type="match status" value="1"/>
</dbReference>
<dbReference type="SUPFAM" id="SSF55298">
    <property type="entry name" value="YjgF-like"/>
    <property type="match status" value="1"/>
</dbReference>
<dbReference type="PANTHER" id="PTHR11803:SF58">
    <property type="entry name" value="PROTEIN HMF1-RELATED"/>
    <property type="match status" value="1"/>
</dbReference>
<dbReference type="GO" id="GO:0019239">
    <property type="term" value="F:deaminase activity"/>
    <property type="evidence" value="ECO:0007669"/>
    <property type="project" value="TreeGrafter"/>
</dbReference>
<proteinExistence type="inferred from homology"/>
<dbReference type="CDD" id="cd00448">
    <property type="entry name" value="YjgF_YER057c_UK114_family"/>
    <property type="match status" value="1"/>
</dbReference>
<evidence type="ECO:0000313" key="4">
    <source>
        <dbReference type="Proteomes" id="UP000295509"/>
    </source>
</evidence>